<feature type="binding site" evidence="11 13">
    <location>
        <position position="200"/>
    </location>
    <ligand>
        <name>ATP</name>
        <dbReference type="ChEBI" id="CHEBI:30616"/>
    </ligand>
</feature>
<keyword evidence="8 11" id="KW-0547">Nucleotide-binding</keyword>
<gene>
    <name evidence="11" type="primary">pgk</name>
    <name evidence="15" type="ORF">SAMN06275492_101152</name>
</gene>
<evidence type="ECO:0000256" key="1">
    <source>
        <dbReference type="ARBA" id="ARBA00000642"/>
    </source>
</evidence>
<dbReference type="PRINTS" id="PR00477">
    <property type="entry name" value="PHGLYCKINASE"/>
</dbReference>
<dbReference type="InterPro" id="IPR015911">
    <property type="entry name" value="Phosphoglycerate_kinase_CS"/>
</dbReference>
<dbReference type="PANTHER" id="PTHR11406">
    <property type="entry name" value="PHOSPHOGLYCERATE KINASE"/>
    <property type="match status" value="1"/>
</dbReference>
<reference evidence="16" key="1">
    <citation type="submission" date="2017-04" db="EMBL/GenBank/DDBJ databases">
        <authorList>
            <person name="Varghese N."/>
            <person name="Submissions S."/>
        </authorList>
    </citation>
    <scope>NUCLEOTIDE SEQUENCE [LARGE SCALE GENOMIC DNA]</scope>
    <source>
        <strain evidence="16">USBA 82</strain>
    </source>
</reference>
<feature type="binding site" evidence="11">
    <location>
        <position position="117"/>
    </location>
    <ligand>
        <name>substrate</name>
    </ligand>
</feature>
<dbReference type="UniPathway" id="UPA00109">
    <property type="reaction ID" value="UER00185"/>
</dbReference>
<evidence type="ECO:0000256" key="5">
    <source>
        <dbReference type="ARBA" id="ARBA00013061"/>
    </source>
</evidence>
<feature type="binding site" evidence="11 13">
    <location>
        <begin position="352"/>
        <end position="355"/>
    </location>
    <ligand>
        <name>ATP</name>
        <dbReference type="ChEBI" id="CHEBI:30616"/>
    </ligand>
</feature>
<keyword evidence="10 11" id="KW-0067">ATP-binding</keyword>
<proteinExistence type="inferred from homology"/>
<evidence type="ECO:0000256" key="12">
    <source>
        <dbReference type="PIRSR" id="PIRSR000724-1"/>
    </source>
</evidence>
<evidence type="ECO:0000256" key="9">
    <source>
        <dbReference type="ARBA" id="ARBA00022777"/>
    </source>
</evidence>
<keyword evidence="7 11" id="KW-0808">Transferase</keyword>
<evidence type="ECO:0000256" key="13">
    <source>
        <dbReference type="PIRSR" id="PIRSR000724-2"/>
    </source>
</evidence>
<dbReference type="HAMAP" id="MF_00145">
    <property type="entry name" value="Phosphoglyc_kinase"/>
    <property type="match status" value="1"/>
</dbReference>
<dbReference type="GO" id="GO:0005829">
    <property type="term" value="C:cytosol"/>
    <property type="evidence" value="ECO:0007669"/>
    <property type="project" value="TreeGrafter"/>
</dbReference>
<dbReference type="RefSeq" id="WP_085543440.1">
    <property type="nucleotide sequence ID" value="NZ_FXBB01000001.1"/>
</dbReference>
<evidence type="ECO:0000256" key="4">
    <source>
        <dbReference type="ARBA" id="ARBA00011245"/>
    </source>
</evidence>
<dbReference type="EC" id="2.7.2.3" evidence="5 11"/>
<evidence type="ECO:0000256" key="3">
    <source>
        <dbReference type="ARBA" id="ARBA00008982"/>
    </source>
</evidence>
<feature type="binding site" evidence="11 12">
    <location>
        <begin position="59"/>
        <end position="62"/>
    </location>
    <ligand>
        <name>substrate</name>
    </ligand>
</feature>
<dbReference type="GO" id="GO:0006094">
    <property type="term" value="P:gluconeogenesis"/>
    <property type="evidence" value="ECO:0007669"/>
    <property type="project" value="TreeGrafter"/>
</dbReference>
<sequence>MELRPIDYSDLHGKKVLVRVDFNVPLKNGSVSDDTRIKAHKETVEALKNAGAIVALVSHLGRPKGKPNQEYSLKQLVPAVESVLGPISFVEDCIGDLVAEAVTKAQPGDLLLLENTRFHPGEEKNDEDLSKKMASPFDLFVLDAFSAAHRAHCSTVGVQSLLPSYGGKLLSDEISSLSQVRDNPERPFTLILGGAKVSDKIGVIENLMDKVSSIVIGGGMAFTFLKVKGGSVGNSLVDEGNLTFAKEMLDKAKNSNVSVFLPVDVVAAPSPDSSGSDSMVVPSDDIPEGMMGLDIGPETVSQFSKAIEGSRTILWNGPSGVFENPAFSSGTLGICQAVALETERGAFSVVGGGDTAAAVGSMEFADRVSHVSTGGGASLEFCEGKLLPGVAPLVVK</sequence>
<dbReference type="GO" id="GO:0043531">
    <property type="term" value="F:ADP binding"/>
    <property type="evidence" value="ECO:0007669"/>
    <property type="project" value="TreeGrafter"/>
</dbReference>
<dbReference type="EMBL" id="FXBB01000001">
    <property type="protein sequence ID" value="SMG09940.1"/>
    <property type="molecule type" value="Genomic_DNA"/>
</dbReference>
<comment type="subunit">
    <text evidence="4 11">Monomer.</text>
</comment>
<evidence type="ECO:0000256" key="8">
    <source>
        <dbReference type="ARBA" id="ARBA00022741"/>
    </source>
</evidence>
<dbReference type="Proteomes" id="UP000193355">
    <property type="component" value="Unassembled WGS sequence"/>
</dbReference>
<feature type="binding site" evidence="11 13">
    <location>
        <position position="292"/>
    </location>
    <ligand>
        <name>ATP</name>
        <dbReference type="ChEBI" id="CHEBI:30616"/>
    </ligand>
</feature>
<dbReference type="PANTHER" id="PTHR11406:SF23">
    <property type="entry name" value="PHOSPHOGLYCERATE KINASE 1, CHLOROPLASTIC-RELATED"/>
    <property type="match status" value="1"/>
</dbReference>
<feature type="binding site" evidence="11 12">
    <location>
        <begin position="21"/>
        <end position="23"/>
    </location>
    <ligand>
        <name>substrate</name>
    </ligand>
</feature>
<evidence type="ECO:0000313" key="15">
    <source>
        <dbReference type="EMBL" id="SMG09940.1"/>
    </source>
</evidence>
<evidence type="ECO:0000256" key="7">
    <source>
        <dbReference type="ARBA" id="ARBA00022679"/>
    </source>
</evidence>
<dbReference type="Gene3D" id="3.40.50.1260">
    <property type="entry name" value="Phosphoglycerate kinase, N-terminal domain"/>
    <property type="match status" value="2"/>
</dbReference>
<dbReference type="GO" id="GO:0004618">
    <property type="term" value="F:phosphoglycerate kinase activity"/>
    <property type="evidence" value="ECO:0007669"/>
    <property type="project" value="UniProtKB-UniRule"/>
</dbReference>
<feature type="binding site" evidence="11">
    <location>
        <position position="36"/>
    </location>
    <ligand>
        <name>substrate</name>
    </ligand>
</feature>
<dbReference type="AlphaFoldDB" id="A0A1X7I798"/>
<dbReference type="GO" id="GO:0005524">
    <property type="term" value="F:ATP binding"/>
    <property type="evidence" value="ECO:0007669"/>
    <property type="project" value="UniProtKB-KW"/>
</dbReference>
<comment type="subcellular location">
    <subcellularLocation>
        <location evidence="11">Cytoplasm</location>
    </subcellularLocation>
</comment>
<comment type="pathway">
    <text evidence="2 11">Carbohydrate degradation; glycolysis; pyruvate from D-glyceraldehyde 3-phosphate: step 2/5.</text>
</comment>
<dbReference type="PROSITE" id="PS00111">
    <property type="entry name" value="PGLYCERATE_KINASE"/>
    <property type="match status" value="1"/>
</dbReference>
<comment type="catalytic activity">
    <reaction evidence="1 11 14">
        <text>(2R)-3-phosphoglycerate + ATP = (2R)-3-phospho-glyceroyl phosphate + ADP</text>
        <dbReference type="Rhea" id="RHEA:14801"/>
        <dbReference type="ChEBI" id="CHEBI:30616"/>
        <dbReference type="ChEBI" id="CHEBI:57604"/>
        <dbReference type="ChEBI" id="CHEBI:58272"/>
        <dbReference type="ChEBI" id="CHEBI:456216"/>
        <dbReference type="EC" id="2.7.2.3"/>
    </reaction>
</comment>
<comment type="similarity">
    <text evidence="3 11 14">Belongs to the phosphoglycerate kinase family.</text>
</comment>
<evidence type="ECO:0000313" key="16">
    <source>
        <dbReference type="Proteomes" id="UP000193355"/>
    </source>
</evidence>
<keyword evidence="9 11" id="KW-0418">Kinase</keyword>
<dbReference type="InterPro" id="IPR036043">
    <property type="entry name" value="Phosphoglycerate_kinase_sf"/>
</dbReference>
<feature type="binding site" evidence="12">
    <location>
        <position position="150"/>
    </location>
    <ligand>
        <name>(2R)-3-phosphoglycerate</name>
        <dbReference type="ChEBI" id="CHEBI:58272"/>
    </ligand>
</feature>
<dbReference type="SUPFAM" id="SSF53748">
    <property type="entry name" value="Phosphoglycerate kinase"/>
    <property type="match status" value="1"/>
</dbReference>
<feature type="binding site" evidence="12">
    <location>
        <position position="117"/>
    </location>
    <ligand>
        <name>(2R)-3-phosphoglycerate</name>
        <dbReference type="ChEBI" id="CHEBI:58272"/>
    </ligand>
</feature>
<dbReference type="InterPro" id="IPR015824">
    <property type="entry name" value="Phosphoglycerate_kinase_N"/>
</dbReference>
<name>A0A1X7I798_9BACT</name>
<evidence type="ECO:0000256" key="6">
    <source>
        <dbReference type="ARBA" id="ARBA00016471"/>
    </source>
</evidence>
<organism evidence="15 16">
    <name type="scientific">Dethiosulfovibrio salsuginis</name>
    <dbReference type="NCBI Taxonomy" id="561720"/>
    <lineage>
        <taxon>Bacteria</taxon>
        <taxon>Thermotogati</taxon>
        <taxon>Synergistota</taxon>
        <taxon>Synergistia</taxon>
        <taxon>Synergistales</taxon>
        <taxon>Dethiosulfovibrionaceae</taxon>
        <taxon>Dethiosulfovibrio</taxon>
    </lineage>
</organism>
<dbReference type="OrthoDB" id="9808460at2"/>
<keyword evidence="11" id="KW-0324">Glycolysis</keyword>
<evidence type="ECO:0000256" key="14">
    <source>
        <dbReference type="RuleBase" id="RU000532"/>
    </source>
</evidence>
<dbReference type="PIRSF" id="PIRSF000724">
    <property type="entry name" value="Pgk"/>
    <property type="match status" value="1"/>
</dbReference>
<feature type="binding site" evidence="11">
    <location>
        <position position="150"/>
    </location>
    <ligand>
        <name>substrate</name>
    </ligand>
</feature>
<dbReference type="GO" id="GO:0006096">
    <property type="term" value="P:glycolytic process"/>
    <property type="evidence" value="ECO:0007669"/>
    <property type="project" value="UniProtKB-UniRule"/>
</dbReference>
<dbReference type="CDD" id="cd00318">
    <property type="entry name" value="Phosphoglycerate_kinase"/>
    <property type="match status" value="1"/>
</dbReference>
<feature type="binding site" evidence="12">
    <location>
        <position position="36"/>
    </location>
    <ligand>
        <name>(2R)-3-phosphoglycerate</name>
        <dbReference type="ChEBI" id="CHEBI:58272"/>
    </ligand>
</feature>
<protein>
    <recommendedName>
        <fullName evidence="6 11">Phosphoglycerate kinase</fullName>
        <ecNumber evidence="5 11">2.7.2.3</ecNumber>
    </recommendedName>
</protein>
<evidence type="ECO:0000256" key="10">
    <source>
        <dbReference type="ARBA" id="ARBA00022840"/>
    </source>
</evidence>
<dbReference type="STRING" id="561720.SAMN06275492_101152"/>
<dbReference type="FunFam" id="3.40.50.1260:FF:000003">
    <property type="entry name" value="Phosphoglycerate kinase"/>
    <property type="match status" value="1"/>
</dbReference>
<evidence type="ECO:0000256" key="11">
    <source>
        <dbReference type="HAMAP-Rule" id="MF_00145"/>
    </source>
</evidence>
<dbReference type="Pfam" id="PF00162">
    <property type="entry name" value="PGK"/>
    <property type="match status" value="1"/>
</dbReference>
<accession>A0A1X7I798</accession>
<evidence type="ECO:0000256" key="2">
    <source>
        <dbReference type="ARBA" id="ARBA00004838"/>
    </source>
</evidence>
<feature type="binding site" evidence="11 13">
    <location>
        <position position="323"/>
    </location>
    <ligand>
        <name>ATP</name>
        <dbReference type="ChEBI" id="CHEBI:30616"/>
    </ligand>
</feature>
<keyword evidence="11" id="KW-0963">Cytoplasm</keyword>
<dbReference type="FunFam" id="3.40.50.1260:FF:000006">
    <property type="entry name" value="Phosphoglycerate kinase"/>
    <property type="match status" value="1"/>
</dbReference>
<dbReference type="InterPro" id="IPR001576">
    <property type="entry name" value="Phosphoglycerate_kinase"/>
</dbReference>
<keyword evidence="16" id="KW-1185">Reference proteome</keyword>